<comment type="caution">
    <text evidence="3">The sequence shown here is derived from an EMBL/GenBank/DDBJ whole genome shotgun (WGS) entry which is preliminary data.</text>
</comment>
<feature type="compositionally biased region" description="Acidic residues" evidence="2">
    <location>
        <begin position="28"/>
        <end position="40"/>
    </location>
</feature>
<accession>A0AAN7TZF1</accession>
<dbReference type="SMART" id="SM01385">
    <property type="entry name" value="DSS1_SEM1"/>
    <property type="match status" value="1"/>
</dbReference>
<evidence type="ECO:0000313" key="3">
    <source>
        <dbReference type="EMBL" id="KAK5578501.1"/>
    </source>
</evidence>
<evidence type="ECO:0000256" key="1">
    <source>
        <dbReference type="ARBA" id="ARBA00034491"/>
    </source>
</evidence>
<feature type="region of interest" description="Disordered" evidence="2">
    <location>
        <begin position="28"/>
        <end position="59"/>
    </location>
</feature>
<reference evidence="3 4" key="1">
    <citation type="submission" date="2023-11" db="EMBL/GenBank/DDBJ databases">
        <title>Dfirmibasis_genome.</title>
        <authorList>
            <person name="Edelbroek B."/>
            <person name="Kjellin J."/>
            <person name="Jerlstrom-Hultqvist J."/>
            <person name="Soderbom F."/>
        </authorList>
    </citation>
    <scope>NUCLEOTIDE SEQUENCE [LARGE SCALE GENOMIC DNA]</scope>
    <source>
        <strain evidence="3 4">TNS-C-14</strain>
    </source>
</reference>
<dbReference type="AlphaFoldDB" id="A0AAN7TZF1"/>
<dbReference type="InterPro" id="IPR007834">
    <property type="entry name" value="DSS1_SEM1"/>
</dbReference>
<dbReference type="GO" id="GO:0000724">
    <property type="term" value="P:double-strand break repair via homologous recombination"/>
    <property type="evidence" value="ECO:0007669"/>
    <property type="project" value="TreeGrafter"/>
</dbReference>
<feature type="compositionally biased region" description="Acidic residues" evidence="2">
    <location>
        <begin position="47"/>
        <end position="59"/>
    </location>
</feature>
<evidence type="ECO:0000313" key="4">
    <source>
        <dbReference type="Proteomes" id="UP001344447"/>
    </source>
</evidence>
<dbReference type="GO" id="GO:0006406">
    <property type="term" value="P:mRNA export from nucleus"/>
    <property type="evidence" value="ECO:0007669"/>
    <property type="project" value="InterPro"/>
</dbReference>
<organism evidence="3 4">
    <name type="scientific">Dictyostelium firmibasis</name>
    <dbReference type="NCBI Taxonomy" id="79012"/>
    <lineage>
        <taxon>Eukaryota</taxon>
        <taxon>Amoebozoa</taxon>
        <taxon>Evosea</taxon>
        <taxon>Eumycetozoa</taxon>
        <taxon>Dictyostelia</taxon>
        <taxon>Dictyosteliales</taxon>
        <taxon>Dictyosteliaceae</taxon>
        <taxon>Dictyostelium</taxon>
    </lineage>
</organism>
<sequence length="76" mass="9001">MTKTETKVEPKVEVKPKEENVEVIEDDEFEEFEDNMAEGDDNSKEQWEDDWDTEKVDDDFSQQLRAEIESHSTMKS</sequence>
<dbReference type="Proteomes" id="UP001344447">
    <property type="component" value="Unassembled WGS sequence"/>
</dbReference>
<protein>
    <submittedName>
        <fullName evidence="3">Uncharacterized protein</fullName>
    </submittedName>
</protein>
<comment type="similarity">
    <text evidence="1">Belongs to the DSS1/SEM1 family.</text>
</comment>
<evidence type="ECO:0000256" key="2">
    <source>
        <dbReference type="SAM" id="MobiDB-lite"/>
    </source>
</evidence>
<name>A0AAN7TZF1_9MYCE</name>
<dbReference type="GO" id="GO:0008541">
    <property type="term" value="C:proteasome regulatory particle, lid subcomplex"/>
    <property type="evidence" value="ECO:0007669"/>
    <property type="project" value="InterPro"/>
</dbReference>
<gene>
    <name evidence="3" type="ORF">RB653_008173</name>
</gene>
<dbReference type="Pfam" id="PF05160">
    <property type="entry name" value="DSS1_SEM1"/>
    <property type="match status" value="1"/>
</dbReference>
<dbReference type="GO" id="GO:0043248">
    <property type="term" value="P:proteasome assembly"/>
    <property type="evidence" value="ECO:0007669"/>
    <property type="project" value="InterPro"/>
</dbReference>
<dbReference type="EMBL" id="JAVFKY010000003">
    <property type="protein sequence ID" value="KAK5578501.1"/>
    <property type="molecule type" value="Genomic_DNA"/>
</dbReference>
<dbReference type="PANTHER" id="PTHR16771:SF0">
    <property type="entry name" value="26S PROTEASOME COMPLEX SUBUNIT SEM1"/>
    <property type="match status" value="1"/>
</dbReference>
<proteinExistence type="inferred from homology"/>
<dbReference type="PANTHER" id="PTHR16771">
    <property type="entry name" value="26 PROTEASOME COMPLEX SUBUNIT DSS1"/>
    <property type="match status" value="1"/>
</dbReference>
<keyword evidence="4" id="KW-1185">Reference proteome</keyword>